<proteinExistence type="predicted"/>
<keyword evidence="3" id="KW-1185">Reference proteome</keyword>
<evidence type="ECO:0008006" key="4">
    <source>
        <dbReference type="Google" id="ProtNLM"/>
    </source>
</evidence>
<reference evidence="2 3" key="1">
    <citation type="submission" date="2018-07" db="EMBL/GenBank/DDBJ databases">
        <title>Genomic Encyclopedia of Type Strains, Phase IV (KMG-IV): sequencing the most valuable type-strain genomes for metagenomic binning, comparative biology and taxonomic classification.</title>
        <authorList>
            <person name="Goeker M."/>
        </authorList>
    </citation>
    <scope>NUCLEOTIDE SEQUENCE [LARGE SCALE GENOMIC DNA]</scope>
    <source>
        <strain evidence="2 3">DSM 44952</strain>
    </source>
</reference>
<dbReference type="EMBL" id="QQAZ01000001">
    <property type="protein sequence ID" value="RDI56000.1"/>
    <property type="molecule type" value="Genomic_DNA"/>
</dbReference>
<gene>
    <name evidence="2" type="ORF">DFR68_101837</name>
</gene>
<feature type="region of interest" description="Disordered" evidence="1">
    <location>
        <begin position="90"/>
        <end position="149"/>
    </location>
</feature>
<protein>
    <recommendedName>
        <fullName evidence="4">YbaB/EbfC DNA-binding family protein</fullName>
    </recommendedName>
</protein>
<evidence type="ECO:0000256" key="1">
    <source>
        <dbReference type="SAM" id="MobiDB-lite"/>
    </source>
</evidence>
<dbReference type="OrthoDB" id="4567645at2"/>
<name>A0A370HGV4_9NOCA</name>
<dbReference type="RefSeq" id="WP_068016564.1">
    <property type="nucleotide sequence ID" value="NZ_QQAZ01000001.1"/>
</dbReference>
<dbReference type="Proteomes" id="UP000255355">
    <property type="component" value="Unassembled WGS sequence"/>
</dbReference>
<sequence length="149" mass="16286">MTDIDPLTSNIEQLHTSLAGRATAGDVAEVEVGPDGSLHAIRLTDYGRRLDPDTLVDALVRLHATALTEARASVAAAVARLENDPRLLAQREDMIDAANQPLPPQSAGASRSADAPWPEPSPRPAAHREPTLEDDEEMDRYYQRKSWLE</sequence>
<evidence type="ECO:0000313" key="2">
    <source>
        <dbReference type="EMBL" id="RDI56000.1"/>
    </source>
</evidence>
<dbReference type="AlphaFoldDB" id="A0A370HGV4"/>
<feature type="compositionally biased region" description="Basic and acidic residues" evidence="1">
    <location>
        <begin position="139"/>
        <end position="149"/>
    </location>
</feature>
<dbReference type="STRING" id="1210089.GCA_001613165_01877"/>
<comment type="caution">
    <text evidence="2">The sequence shown here is derived from an EMBL/GenBank/DDBJ whole genome shotgun (WGS) entry which is preliminary data.</text>
</comment>
<organism evidence="2 3">
    <name type="scientific">Nocardia mexicana</name>
    <dbReference type="NCBI Taxonomy" id="279262"/>
    <lineage>
        <taxon>Bacteria</taxon>
        <taxon>Bacillati</taxon>
        <taxon>Actinomycetota</taxon>
        <taxon>Actinomycetes</taxon>
        <taxon>Mycobacteriales</taxon>
        <taxon>Nocardiaceae</taxon>
        <taxon>Nocardia</taxon>
    </lineage>
</organism>
<accession>A0A370HGV4</accession>
<evidence type="ECO:0000313" key="3">
    <source>
        <dbReference type="Proteomes" id="UP000255355"/>
    </source>
</evidence>